<evidence type="ECO:0000259" key="5">
    <source>
        <dbReference type="Pfam" id="PF00501"/>
    </source>
</evidence>
<dbReference type="Proteomes" id="UP000094527">
    <property type="component" value="Unassembled WGS sequence"/>
</dbReference>
<dbReference type="Gene3D" id="3.30.300.30">
    <property type="match status" value="1"/>
</dbReference>
<gene>
    <name evidence="7" type="ORF">Ocin01_10384</name>
</gene>
<feature type="domain" description="AMP-dependent synthetase/ligase" evidence="5">
    <location>
        <begin position="54"/>
        <end position="405"/>
    </location>
</feature>
<dbReference type="GO" id="GO:0016405">
    <property type="term" value="F:CoA-ligase activity"/>
    <property type="evidence" value="ECO:0007669"/>
    <property type="project" value="TreeGrafter"/>
</dbReference>
<dbReference type="PANTHER" id="PTHR24096">
    <property type="entry name" value="LONG-CHAIN-FATTY-ACID--COA LIGASE"/>
    <property type="match status" value="1"/>
</dbReference>
<dbReference type="Pfam" id="PF00501">
    <property type="entry name" value="AMP-binding"/>
    <property type="match status" value="1"/>
</dbReference>
<evidence type="ECO:0000313" key="8">
    <source>
        <dbReference type="Proteomes" id="UP000094527"/>
    </source>
</evidence>
<dbReference type="InterPro" id="IPR042099">
    <property type="entry name" value="ANL_N_sf"/>
</dbReference>
<dbReference type="SUPFAM" id="SSF56801">
    <property type="entry name" value="Acetyl-CoA synthetase-like"/>
    <property type="match status" value="1"/>
</dbReference>
<protein>
    <submittedName>
        <fullName evidence="7">4-coumarate--CoA ligase-like 2</fullName>
    </submittedName>
</protein>
<organism evidence="7 8">
    <name type="scientific">Orchesella cincta</name>
    <name type="common">Springtail</name>
    <name type="synonym">Podura cincta</name>
    <dbReference type="NCBI Taxonomy" id="48709"/>
    <lineage>
        <taxon>Eukaryota</taxon>
        <taxon>Metazoa</taxon>
        <taxon>Ecdysozoa</taxon>
        <taxon>Arthropoda</taxon>
        <taxon>Hexapoda</taxon>
        <taxon>Collembola</taxon>
        <taxon>Entomobryomorpha</taxon>
        <taxon>Entomobryoidea</taxon>
        <taxon>Orchesellidae</taxon>
        <taxon>Orchesellinae</taxon>
        <taxon>Orchesella</taxon>
    </lineage>
</organism>
<dbReference type="STRING" id="48709.A0A1D2MTQ9"/>
<evidence type="ECO:0000256" key="4">
    <source>
        <dbReference type="ARBA" id="ARBA00023140"/>
    </source>
</evidence>
<keyword evidence="3 7" id="KW-0436">Ligase</keyword>
<reference evidence="7 8" key="1">
    <citation type="journal article" date="2016" name="Genome Biol. Evol.">
        <title>Gene Family Evolution Reflects Adaptation to Soil Environmental Stressors in the Genome of the Collembolan Orchesella cincta.</title>
        <authorList>
            <person name="Faddeeva-Vakhrusheva A."/>
            <person name="Derks M.F."/>
            <person name="Anvar S.Y."/>
            <person name="Agamennone V."/>
            <person name="Suring W."/>
            <person name="Smit S."/>
            <person name="van Straalen N.M."/>
            <person name="Roelofs D."/>
        </authorList>
    </citation>
    <scope>NUCLEOTIDE SEQUENCE [LARGE SCALE GENOMIC DNA]</scope>
    <source>
        <tissue evidence="7">Mixed pool</tissue>
    </source>
</reference>
<dbReference type="EMBL" id="LJIJ01000555">
    <property type="protein sequence ID" value="ODM96288.1"/>
    <property type="molecule type" value="Genomic_DNA"/>
</dbReference>
<dbReference type="Gene3D" id="3.40.50.12780">
    <property type="entry name" value="N-terminal domain of ligase-like"/>
    <property type="match status" value="1"/>
</dbReference>
<keyword evidence="8" id="KW-1185">Reference proteome</keyword>
<dbReference type="InterPro" id="IPR020845">
    <property type="entry name" value="AMP-binding_CS"/>
</dbReference>
<comment type="caution">
    <text evidence="7">The sequence shown here is derived from an EMBL/GenBank/DDBJ whole genome shotgun (WGS) entry which is preliminary data.</text>
</comment>
<proteinExistence type="inferred from homology"/>
<name>A0A1D2MTQ9_ORCCI</name>
<dbReference type="InterPro" id="IPR000873">
    <property type="entry name" value="AMP-dep_synth/lig_dom"/>
</dbReference>
<dbReference type="PANTHER" id="PTHR24096:SF149">
    <property type="entry name" value="AMP-BINDING DOMAIN-CONTAINING PROTEIN-RELATED"/>
    <property type="match status" value="1"/>
</dbReference>
<evidence type="ECO:0000256" key="3">
    <source>
        <dbReference type="ARBA" id="ARBA00022598"/>
    </source>
</evidence>
<dbReference type="GO" id="GO:0005777">
    <property type="term" value="C:peroxisome"/>
    <property type="evidence" value="ECO:0007669"/>
    <property type="project" value="UniProtKB-SubCell"/>
</dbReference>
<comment type="similarity">
    <text evidence="2">Belongs to the ATP-dependent AMP-binding enzyme family.</text>
</comment>
<dbReference type="InterPro" id="IPR045851">
    <property type="entry name" value="AMP-bd_C_sf"/>
</dbReference>
<evidence type="ECO:0000256" key="2">
    <source>
        <dbReference type="ARBA" id="ARBA00006432"/>
    </source>
</evidence>
<accession>A0A1D2MTQ9</accession>
<dbReference type="OMA" id="CATWNTE"/>
<evidence type="ECO:0000313" key="7">
    <source>
        <dbReference type="EMBL" id="ODM96288.1"/>
    </source>
</evidence>
<dbReference type="AlphaFoldDB" id="A0A1D2MTQ9"/>
<dbReference type="OrthoDB" id="10253869at2759"/>
<feature type="domain" description="AMP-binding enzyme C-terminal" evidence="6">
    <location>
        <begin position="455"/>
        <end position="532"/>
    </location>
</feature>
<dbReference type="PROSITE" id="PS00455">
    <property type="entry name" value="AMP_BINDING"/>
    <property type="match status" value="1"/>
</dbReference>
<keyword evidence="4" id="KW-0576">Peroxisome</keyword>
<dbReference type="FunFam" id="3.30.300.30:FF:000007">
    <property type="entry name" value="4-coumarate--CoA ligase 2"/>
    <property type="match status" value="1"/>
</dbReference>
<evidence type="ECO:0000259" key="6">
    <source>
        <dbReference type="Pfam" id="PF13193"/>
    </source>
</evidence>
<dbReference type="Pfam" id="PF13193">
    <property type="entry name" value="AMP-binding_C"/>
    <property type="match status" value="1"/>
</dbReference>
<sequence length="543" mass="60469">MSNPKISEIILRSAFNFVRESTFKYQGISEYLLEKAKENVEGGRTKWMTNSITGETTYFSDLDSHSRKIASFFIKRGLQKGDKCIYLTSDVTRIFTIVVGIWRAGGCVASSYPEDTADTLADRIKDYKAKWILCDVSGVTQCKSATRDLDWSVEVITFGEAEGCTSVDEIFQDDGSECHENLEYKLDDPALILCTSGTTGKSKGAIYNNRQVIQFCISTDGVPRHNRNPALWLLRCTHVLGVLYPMRNVFVGDYSIMMNQINKENIFKAVDVYKPFLVFGFPLFLLPLATDPEAKKLDLSSIQVVCTGGIVIKEQFYQTMMTLPNIKYVINGFGMTECGAITTTVDISGSSGELRAIENVPSTSVGKLYPNTMLKVLHLESGETLGPNQSGELCISSPILCAGYYNRPEENEKTFQNSWIRCGDLGYYDEQGFVFVVDRIKETFKYFNNHISPAELEEHLLQHPAVAEACVFGVKDLDGGDHIPKAIVVLKQGQNANTDEIREFVDAKVAPYKKIRGGVFIVKSLPRGKTGKVLRSEAAKLSL</sequence>
<dbReference type="InterPro" id="IPR025110">
    <property type="entry name" value="AMP-bd_C"/>
</dbReference>
<comment type="subcellular location">
    <subcellularLocation>
        <location evidence="1">Peroxisome</location>
    </subcellularLocation>
</comment>
<evidence type="ECO:0000256" key="1">
    <source>
        <dbReference type="ARBA" id="ARBA00004275"/>
    </source>
</evidence>